<dbReference type="EMBL" id="OY660866">
    <property type="protein sequence ID" value="CAJ1052198.1"/>
    <property type="molecule type" value="Genomic_DNA"/>
</dbReference>
<keyword evidence="3" id="KW-1185">Reference proteome</keyword>
<dbReference type="PANTHER" id="PTHR45703:SF36">
    <property type="entry name" value="DYNEIN HEAVY CHAIN, CYTOPLASMIC"/>
    <property type="match status" value="1"/>
</dbReference>
<dbReference type="GO" id="GO:0045505">
    <property type="term" value="F:dynein intermediate chain binding"/>
    <property type="evidence" value="ECO:0007669"/>
    <property type="project" value="InterPro"/>
</dbReference>
<organism evidence="2 3">
    <name type="scientific">Xyrichtys novacula</name>
    <name type="common">Pearly razorfish</name>
    <name type="synonym">Hemipteronotus novacula</name>
    <dbReference type="NCBI Taxonomy" id="13765"/>
    <lineage>
        <taxon>Eukaryota</taxon>
        <taxon>Metazoa</taxon>
        <taxon>Chordata</taxon>
        <taxon>Craniata</taxon>
        <taxon>Vertebrata</taxon>
        <taxon>Euteleostomi</taxon>
        <taxon>Actinopterygii</taxon>
        <taxon>Neopterygii</taxon>
        <taxon>Teleostei</taxon>
        <taxon>Neoteleostei</taxon>
        <taxon>Acanthomorphata</taxon>
        <taxon>Eupercaria</taxon>
        <taxon>Labriformes</taxon>
        <taxon>Labridae</taxon>
        <taxon>Xyrichtys</taxon>
    </lineage>
</organism>
<name>A0AAV1EU17_XYRNO</name>
<dbReference type="Proteomes" id="UP001178508">
    <property type="component" value="Chromosome 3"/>
</dbReference>
<dbReference type="Gene3D" id="1.20.140.100">
    <property type="entry name" value="Dynein heavy chain, N-terminal domain 2"/>
    <property type="match status" value="1"/>
</dbReference>
<dbReference type="PANTHER" id="PTHR45703">
    <property type="entry name" value="DYNEIN HEAVY CHAIN"/>
    <property type="match status" value="1"/>
</dbReference>
<protein>
    <submittedName>
        <fullName evidence="2">LOW QUALITY PROTEIN: dynein axonemal heavy chain 6</fullName>
    </submittedName>
</protein>
<evidence type="ECO:0000313" key="3">
    <source>
        <dbReference type="Proteomes" id="UP001178508"/>
    </source>
</evidence>
<dbReference type="InterPro" id="IPR026983">
    <property type="entry name" value="DHC"/>
</dbReference>
<dbReference type="InterPro" id="IPR042222">
    <property type="entry name" value="Dynein_2_N"/>
</dbReference>
<dbReference type="Pfam" id="PF08393">
    <property type="entry name" value="DHC_N2"/>
    <property type="match status" value="1"/>
</dbReference>
<dbReference type="InterPro" id="IPR013602">
    <property type="entry name" value="Dynein_heavy_linker"/>
</dbReference>
<evidence type="ECO:0000313" key="2">
    <source>
        <dbReference type="EMBL" id="CAJ1052198.1"/>
    </source>
</evidence>
<dbReference type="AlphaFoldDB" id="A0AAV1EU17"/>
<reference evidence="2" key="1">
    <citation type="submission" date="2023-08" db="EMBL/GenBank/DDBJ databases">
        <authorList>
            <person name="Alioto T."/>
            <person name="Alioto T."/>
            <person name="Gomez Garrido J."/>
        </authorList>
    </citation>
    <scope>NUCLEOTIDE SEQUENCE</scope>
</reference>
<proteinExistence type="predicted"/>
<dbReference type="GO" id="GO:0030286">
    <property type="term" value="C:dynein complex"/>
    <property type="evidence" value="ECO:0007669"/>
    <property type="project" value="InterPro"/>
</dbReference>
<accession>A0AAV1EU17</accession>
<dbReference type="GO" id="GO:0051959">
    <property type="term" value="F:dynein light intermediate chain binding"/>
    <property type="evidence" value="ECO:0007669"/>
    <property type="project" value="InterPro"/>
</dbReference>
<evidence type="ECO:0000259" key="1">
    <source>
        <dbReference type="Pfam" id="PF08393"/>
    </source>
</evidence>
<feature type="domain" description="Dynein heavy chain linker" evidence="1">
    <location>
        <begin position="2"/>
        <end position="122"/>
    </location>
</feature>
<sequence length="123" mass="14406">MWRELGVLLDDSIASVSFVASSANVAPEKPRVDRLLRWLPLFKQTLDERMRFQRNWIHLESVFLAPDSERERPVQLELEFLKVDSFWKEMMAKVERIPNALCAAVKPGRLRTLQLNNSLLEEK</sequence>
<gene>
    <name evidence="2" type="ORF">XNOV1_A006009</name>
</gene>
<dbReference type="GO" id="GO:0007018">
    <property type="term" value="P:microtubule-based movement"/>
    <property type="evidence" value="ECO:0007669"/>
    <property type="project" value="InterPro"/>
</dbReference>